<dbReference type="InterPro" id="IPR039425">
    <property type="entry name" value="RNA_pol_sigma-70-like"/>
</dbReference>
<dbReference type="GO" id="GO:0003677">
    <property type="term" value="F:DNA binding"/>
    <property type="evidence" value="ECO:0007669"/>
    <property type="project" value="UniProtKB-KW"/>
</dbReference>
<organism evidence="8">
    <name type="scientific">Pontimicrobium sp. SW4</name>
    <dbReference type="NCBI Taxonomy" id="3153519"/>
    <lineage>
        <taxon>Bacteria</taxon>
        <taxon>Pseudomonadati</taxon>
        <taxon>Bacteroidota</taxon>
        <taxon>Flavobacteriia</taxon>
        <taxon>Flavobacteriales</taxon>
        <taxon>Flavobacteriaceae</taxon>
        <taxon>Pontimicrobium</taxon>
    </lineage>
</organism>
<dbReference type="InterPro" id="IPR014284">
    <property type="entry name" value="RNA_pol_sigma-70_dom"/>
</dbReference>
<dbReference type="AlphaFoldDB" id="A0AAU7BNT0"/>
<dbReference type="InterPro" id="IPR007627">
    <property type="entry name" value="RNA_pol_sigma70_r2"/>
</dbReference>
<dbReference type="InterPro" id="IPR013249">
    <property type="entry name" value="RNA_pol_sigma70_r4_t2"/>
</dbReference>
<keyword evidence="3" id="KW-0731">Sigma factor</keyword>
<evidence type="ECO:0000259" key="6">
    <source>
        <dbReference type="Pfam" id="PF04542"/>
    </source>
</evidence>
<dbReference type="RefSeq" id="WP_347921700.1">
    <property type="nucleotide sequence ID" value="NZ_CP157199.1"/>
</dbReference>
<dbReference type="InterPro" id="IPR013325">
    <property type="entry name" value="RNA_pol_sigma_r2"/>
</dbReference>
<keyword evidence="2" id="KW-0805">Transcription regulation</keyword>
<protein>
    <submittedName>
        <fullName evidence="8">Sigma-70 family RNA polymerase sigma factor</fullName>
    </submittedName>
</protein>
<keyword evidence="5" id="KW-0804">Transcription</keyword>
<gene>
    <name evidence="8" type="ORF">ABGB03_08075</name>
</gene>
<sequence>MSQTEKERDGLLILDYQSGNKMALAALVKRWHKKFCTKAFYIVKDADEAKDVAQDSWRTIIDKLEDIRDPQSFGGWALRIVHTKSIDALRKRQKERKVGNAFKQETDIIDEPYDERLNLKKKLYSAILELPTDQQYVVKLFYLEELPLNDISKLLNIKAGTVKSRLFHAREKLKKSIKKHKG</sequence>
<comment type="similarity">
    <text evidence="1">Belongs to the sigma-70 factor family. ECF subfamily.</text>
</comment>
<dbReference type="Gene3D" id="1.10.1740.10">
    <property type="match status" value="1"/>
</dbReference>
<feature type="domain" description="RNA polymerase sigma factor 70 region 4 type 2" evidence="7">
    <location>
        <begin position="122"/>
        <end position="173"/>
    </location>
</feature>
<dbReference type="NCBIfam" id="TIGR02937">
    <property type="entry name" value="sigma70-ECF"/>
    <property type="match status" value="1"/>
</dbReference>
<evidence type="ECO:0000259" key="7">
    <source>
        <dbReference type="Pfam" id="PF08281"/>
    </source>
</evidence>
<dbReference type="PANTHER" id="PTHR43133">
    <property type="entry name" value="RNA POLYMERASE ECF-TYPE SIGMA FACTO"/>
    <property type="match status" value="1"/>
</dbReference>
<dbReference type="InterPro" id="IPR013324">
    <property type="entry name" value="RNA_pol_sigma_r3/r4-like"/>
</dbReference>
<name>A0AAU7BNT0_9FLAO</name>
<dbReference type="SUPFAM" id="SSF88659">
    <property type="entry name" value="Sigma3 and sigma4 domains of RNA polymerase sigma factors"/>
    <property type="match status" value="1"/>
</dbReference>
<dbReference type="SUPFAM" id="SSF88946">
    <property type="entry name" value="Sigma2 domain of RNA polymerase sigma factors"/>
    <property type="match status" value="1"/>
</dbReference>
<evidence type="ECO:0000256" key="2">
    <source>
        <dbReference type="ARBA" id="ARBA00023015"/>
    </source>
</evidence>
<evidence type="ECO:0000256" key="3">
    <source>
        <dbReference type="ARBA" id="ARBA00023082"/>
    </source>
</evidence>
<reference evidence="8" key="1">
    <citation type="submission" date="2024-05" db="EMBL/GenBank/DDBJ databases">
        <title>Pontimicrobium maritimus sp. nov., isolated form sea water.</title>
        <authorList>
            <person name="Muhammad N."/>
            <person name="Vuong T.Q."/>
            <person name="Han H.L."/>
            <person name="Kim S.-G."/>
        </authorList>
    </citation>
    <scope>NUCLEOTIDE SEQUENCE</scope>
    <source>
        <strain evidence="8">SW4</strain>
    </source>
</reference>
<evidence type="ECO:0000256" key="1">
    <source>
        <dbReference type="ARBA" id="ARBA00010641"/>
    </source>
</evidence>
<dbReference type="GO" id="GO:0016987">
    <property type="term" value="F:sigma factor activity"/>
    <property type="evidence" value="ECO:0007669"/>
    <property type="project" value="UniProtKB-KW"/>
</dbReference>
<dbReference type="InterPro" id="IPR036388">
    <property type="entry name" value="WH-like_DNA-bd_sf"/>
</dbReference>
<dbReference type="Pfam" id="PF04542">
    <property type="entry name" value="Sigma70_r2"/>
    <property type="match status" value="1"/>
</dbReference>
<dbReference type="PANTHER" id="PTHR43133:SF8">
    <property type="entry name" value="RNA POLYMERASE SIGMA FACTOR HI_1459-RELATED"/>
    <property type="match status" value="1"/>
</dbReference>
<dbReference type="EMBL" id="CP157199">
    <property type="protein sequence ID" value="XBG59817.1"/>
    <property type="molecule type" value="Genomic_DNA"/>
</dbReference>
<dbReference type="Gene3D" id="1.10.10.10">
    <property type="entry name" value="Winged helix-like DNA-binding domain superfamily/Winged helix DNA-binding domain"/>
    <property type="match status" value="1"/>
</dbReference>
<evidence type="ECO:0000256" key="5">
    <source>
        <dbReference type="ARBA" id="ARBA00023163"/>
    </source>
</evidence>
<evidence type="ECO:0000313" key="8">
    <source>
        <dbReference type="EMBL" id="XBG59817.1"/>
    </source>
</evidence>
<dbReference type="CDD" id="cd06171">
    <property type="entry name" value="Sigma70_r4"/>
    <property type="match status" value="1"/>
</dbReference>
<dbReference type="GO" id="GO:0006352">
    <property type="term" value="P:DNA-templated transcription initiation"/>
    <property type="evidence" value="ECO:0007669"/>
    <property type="project" value="InterPro"/>
</dbReference>
<accession>A0AAU7BNT0</accession>
<dbReference type="Pfam" id="PF08281">
    <property type="entry name" value="Sigma70_r4_2"/>
    <property type="match status" value="1"/>
</dbReference>
<evidence type="ECO:0000256" key="4">
    <source>
        <dbReference type="ARBA" id="ARBA00023125"/>
    </source>
</evidence>
<proteinExistence type="inferred from homology"/>
<feature type="domain" description="RNA polymerase sigma-70 region 2" evidence="6">
    <location>
        <begin position="27"/>
        <end position="94"/>
    </location>
</feature>
<keyword evidence="4" id="KW-0238">DNA-binding</keyword>